<proteinExistence type="predicted"/>
<dbReference type="Proteomes" id="UP001194746">
    <property type="component" value="Unassembled WGS sequence"/>
</dbReference>
<evidence type="ECO:0000259" key="1">
    <source>
        <dbReference type="Pfam" id="PF10395"/>
    </source>
</evidence>
<organism evidence="2 3">
    <name type="scientific">Aspergillus nanangensis</name>
    <dbReference type="NCBI Taxonomy" id="2582783"/>
    <lineage>
        <taxon>Eukaryota</taxon>
        <taxon>Fungi</taxon>
        <taxon>Dikarya</taxon>
        <taxon>Ascomycota</taxon>
        <taxon>Pezizomycotina</taxon>
        <taxon>Eurotiomycetes</taxon>
        <taxon>Eurotiomycetidae</taxon>
        <taxon>Eurotiales</taxon>
        <taxon>Aspergillaceae</taxon>
        <taxon>Aspergillus</taxon>
        <taxon>Aspergillus subgen. Circumdati</taxon>
    </lineage>
</organism>
<dbReference type="InterPro" id="IPR018843">
    <property type="entry name" value="Utp8_b-prop"/>
</dbReference>
<dbReference type="AlphaFoldDB" id="A0AAD4CTG1"/>
<evidence type="ECO:0000313" key="3">
    <source>
        <dbReference type="Proteomes" id="UP001194746"/>
    </source>
</evidence>
<reference evidence="2" key="1">
    <citation type="journal article" date="2019" name="Beilstein J. Org. Chem.">
        <title>Nanangenines: drimane sesquiterpenoids as the dominant metabolite cohort of a novel Australian fungus, Aspergillus nanangensis.</title>
        <authorList>
            <person name="Lacey H.J."/>
            <person name="Gilchrist C.L.M."/>
            <person name="Crombie A."/>
            <person name="Kalaitzis J.A."/>
            <person name="Vuong D."/>
            <person name="Rutledge P.J."/>
            <person name="Turner P."/>
            <person name="Pitt J.I."/>
            <person name="Lacey E."/>
            <person name="Chooi Y.H."/>
            <person name="Piggott A.M."/>
        </authorList>
    </citation>
    <scope>NUCLEOTIDE SEQUENCE</scope>
    <source>
        <strain evidence="2">MST-FP2251</strain>
    </source>
</reference>
<reference evidence="2" key="2">
    <citation type="submission" date="2020-02" db="EMBL/GenBank/DDBJ databases">
        <authorList>
            <person name="Gilchrist C.L.M."/>
            <person name="Chooi Y.-H."/>
        </authorList>
    </citation>
    <scope>NUCLEOTIDE SEQUENCE</scope>
    <source>
        <strain evidence="2">MST-FP2251</strain>
    </source>
</reference>
<keyword evidence="3" id="KW-1185">Reference proteome</keyword>
<feature type="domain" description="Utp8 beta-propeller" evidence="1">
    <location>
        <begin position="9"/>
        <end position="103"/>
    </location>
</feature>
<dbReference type="Pfam" id="PF10395">
    <property type="entry name" value="Utp8_b_propeller"/>
    <property type="match status" value="1"/>
</dbReference>
<comment type="caution">
    <text evidence="2">The sequence shown here is derived from an EMBL/GenBank/DDBJ whole genome shotgun (WGS) entry which is preliminary data.</text>
</comment>
<protein>
    <recommendedName>
        <fullName evidence="1">Utp8 beta-propeller domain-containing protein</fullName>
    </recommendedName>
</protein>
<dbReference type="EMBL" id="VCAU01000012">
    <property type="protein sequence ID" value="KAF9892404.1"/>
    <property type="molecule type" value="Genomic_DNA"/>
</dbReference>
<sequence length="908" mass="99578">MDLQTPSVLAQLPRPLHASTGKTRIGEVYRLADSKKRKRYELAVAVDGEGVNIYNIQTPKLVTSYAVPPQSSFSCQPCSVRRKLSHKVKRQTYVAVNPQKEIKSFVEEHNGSSAPTISSTSFSVKDSDSPTIFVGIIPTVAAEGKEESDPFEILTVHQDGRVRRLTSGLDVQRWSLHHTELAKVSSTREISSCFLVEFEDARKSLFKKRQDIVALALGDLTDSGVDQPSVLLLVSRPKGSKNIDVNEVQVHMFSVPTNVPSQTMNLDESQKMRHLLTVSIPEVEGQGKLPSATLQWDFHSASAGLNLSFDKGFLNFDLSQYSPTVTSKFILENEQFSSVMRISPQSVIGAGSEIIALFDTQYNSIQRSIPVKELPTNGENRKSPAVFIGYFAKLGLAVATKGNALIAFDLSTSRTPAGSSLKRPRDGLLIDAIGRGIASSSPWDPSSKKPRTEFTAALGFTAKEEIEKWNKLSHDLQKSSHSKDAAALDRAVQEYFKDGFPPRDQYINPEVISSIISCIFSLQDTDAVTTDKLSSTPSVRVSVDLWPEATCTWLIERGALSPANAEIVLRRAIKPRILPQLPTGAFAQALIDSDPSFDRLIAVLKGPVLSSPDDLAYALKTFINTARSHYLEDEDAPKALTNGGDPSTTLTTAGPTSLETIFYGLNTTLTKLNFCPLSQLTTIIRSTLSRSEIISLVHHLRLSLATGGYTSRFTENPPTPVSQFQTTPPLSLDVIANLLNAAVDAISPSGWISAGLTDDDSYHSEMELINDLKCEISAALAGIEETTYLKGMLREYLLYTENVQRSLSGKKMSADEERQREETISTLIRHEKLNGADLMVFPSADDLEGYEGDPTGKMLPLSLKAPSNDVSRTKVKKSTGEVKTRSIREIGHLRRKAAGKYAFERLVV</sequence>
<evidence type="ECO:0000313" key="2">
    <source>
        <dbReference type="EMBL" id="KAF9892404.1"/>
    </source>
</evidence>
<accession>A0AAD4CTG1</accession>
<name>A0AAD4CTG1_ASPNN</name>
<gene>
    <name evidence="2" type="ORF">FE257_001512</name>
</gene>